<name>A0ABV1JC60_9ACTN</name>
<protein>
    <recommendedName>
        <fullName evidence="4">SpoVA/SpoVAEb family sporulation membrane protein</fullName>
    </recommendedName>
</protein>
<reference evidence="2 3" key="1">
    <citation type="submission" date="2024-04" db="EMBL/GenBank/DDBJ databases">
        <title>Human intestinal bacterial collection.</title>
        <authorList>
            <person name="Pauvert C."/>
            <person name="Hitch T.C.A."/>
            <person name="Clavel T."/>
        </authorList>
    </citation>
    <scope>NUCLEOTIDE SEQUENCE [LARGE SCALE GENOMIC DNA]</scope>
    <source>
        <strain evidence="2 3">CLA-KB-H42</strain>
    </source>
</reference>
<feature type="transmembrane region" description="Helical" evidence="1">
    <location>
        <begin position="59"/>
        <end position="79"/>
    </location>
</feature>
<gene>
    <name evidence="2" type="ORF">AAA083_01540</name>
</gene>
<dbReference type="EMBL" id="JBBNOP010000001">
    <property type="protein sequence ID" value="MEQ3361652.1"/>
    <property type="molecule type" value="Genomic_DNA"/>
</dbReference>
<sequence>MEFVGAFLVCGCICLCTQLVSELLPKVPGPTLFLLVQTVAALLVPTGVVAALTNLGQAGIVITVFAAGSTICQDVGIIMGGGSAVPLITIVAIFCAVAAIGLAAGAAHRALHPVSADGQAAEGDEDNL</sequence>
<keyword evidence="1" id="KW-0472">Membrane</keyword>
<evidence type="ECO:0000256" key="1">
    <source>
        <dbReference type="SAM" id="Phobius"/>
    </source>
</evidence>
<accession>A0ABV1JC60</accession>
<proteinExistence type="predicted"/>
<dbReference type="Proteomes" id="UP001487305">
    <property type="component" value="Unassembled WGS sequence"/>
</dbReference>
<feature type="transmembrane region" description="Helical" evidence="1">
    <location>
        <begin position="31"/>
        <end position="52"/>
    </location>
</feature>
<evidence type="ECO:0008006" key="4">
    <source>
        <dbReference type="Google" id="ProtNLM"/>
    </source>
</evidence>
<evidence type="ECO:0000313" key="2">
    <source>
        <dbReference type="EMBL" id="MEQ3361652.1"/>
    </source>
</evidence>
<keyword evidence="3" id="KW-1185">Reference proteome</keyword>
<keyword evidence="1" id="KW-0812">Transmembrane</keyword>
<keyword evidence="1" id="KW-1133">Transmembrane helix</keyword>
<comment type="caution">
    <text evidence="2">The sequence shown here is derived from an EMBL/GenBank/DDBJ whole genome shotgun (WGS) entry which is preliminary data.</text>
</comment>
<organism evidence="2 3">
    <name type="scientific">Raoultibacter massiliensis</name>
    <dbReference type="NCBI Taxonomy" id="1852371"/>
    <lineage>
        <taxon>Bacteria</taxon>
        <taxon>Bacillati</taxon>
        <taxon>Actinomycetota</taxon>
        <taxon>Coriobacteriia</taxon>
        <taxon>Eggerthellales</taxon>
        <taxon>Eggerthellaceae</taxon>
        <taxon>Raoultibacter</taxon>
    </lineage>
</organism>
<dbReference type="RefSeq" id="WP_102375426.1">
    <property type="nucleotide sequence ID" value="NZ_JBBNOP010000001.1"/>
</dbReference>
<feature type="transmembrane region" description="Helical" evidence="1">
    <location>
        <begin position="85"/>
        <end position="107"/>
    </location>
</feature>
<evidence type="ECO:0000313" key="3">
    <source>
        <dbReference type="Proteomes" id="UP001487305"/>
    </source>
</evidence>